<evidence type="ECO:0000256" key="6">
    <source>
        <dbReference type="ARBA" id="ARBA00023329"/>
    </source>
</evidence>
<protein>
    <recommendedName>
        <fullName evidence="7">Clathrin light chain</fullName>
    </recommendedName>
</protein>
<evidence type="ECO:0000256" key="5">
    <source>
        <dbReference type="ARBA" id="ARBA00023176"/>
    </source>
</evidence>
<accession>A0A4D6NAU6</accession>
<comment type="function">
    <text evidence="1 7">Clathrin is the major protein of the polyhedral coat of coated pits and vesicles.</text>
</comment>
<dbReference type="Proteomes" id="UP000501690">
    <property type="component" value="Linkage Group LG10"/>
</dbReference>
<evidence type="ECO:0000256" key="7">
    <source>
        <dbReference type="RuleBase" id="RU363137"/>
    </source>
</evidence>
<dbReference type="PANTHER" id="PTHR10639:SF33">
    <property type="entry name" value="CLATHRIN LIGHT CHAIN 1"/>
    <property type="match status" value="1"/>
</dbReference>
<dbReference type="GO" id="GO:0006886">
    <property type="term" value="P:intracellular protein transport"/>
    <property type="evidence" value="ECO:0007669"/>
    <property type="project" value="InterPro"/>
</dbReference>
<feature type="compositionally biased region" description="Basic and acidic residues" evidence="8">
    <location>
        <begin position="249"/>
        <end position="281"/>
    </location>
</feature>
<dbReference type="GO" id="GO:0072583">
    <property type="term" value="P:clathrin-dependent endocytosis"/>
    <property type="evidence" value="ECO:0007669"/>
    <property type="project" value="TreeGrafter"/>
</dbReference>
<evidence type="ECO:0000256" key="4">
    <source>
        <dbReference type="ARBA" id="ARBA00023136"/>
    </source>
</evidence>
<evidence type="ECO:0000256" key="1">
    <source>
        <dbReference type="ARBA" id="ARBA00003913"/>
    </source>
</evidence>
<sequence length="391" mass="44117">MASFDSFEDQSPTRERYEDDNNYSGMGMEYESQHYDYDDQQPQPNADPNNNDFNNNPQSPPGFGFGASTPNPDFVSPFESAPADDTTFTSDGPILPEPSQMQEEGHARREWRRLNAIHLEEKETKEKEMRNQIIKEAEEFKEAFYEKRKLNCESNKKTNREREKIYLSNQEKFHKEAHQHYWKAIAEIIPREVPNIEKRRGKKEPENNKPSVHVIQGPKPGKPTDLARMRQMILKLKQNPPSHMMPPPPKEEKDGKEDKDKKDAKDDKDKKDGKEGKENKGGKNSTSVAGNKPTSPAKGVAANGEPQDSGIVEGEQVFKENLLVPSHSGTSYYSVISLDSEWPRVNKMGSRPPGPLTGLSVLKSQTLGRLSIPVGCASPFVVRCASPICYC</sequence>
<evidence type="ECO:0000256" key="8">
    <source>
        <dbReference type="SAM" id="MobiDB-lite"/>
    </source>
</evidence>
<dbReference type="AlphaFoldDB" id="A0A4D6NAU6"/>
<dbReference type="GO" id="GO:0030132">
    <property type="term" value="C:clathrin coat of coated pit"/>
    <property type="evidence" value="ECO:0007669"/>
    <property type="project" value="InterPro"/>
</dbReference>
<evidence type="ECO:0000256" key="3">
    <source>
        <dbReference type="ARBA" id="ARBA00005263"/>
    </source>
</evidence>
<reference evidence="9 10" key="1">
    <citation type="submission" date="2019-04" db="EMBL/GenBank/DDBJ databases">
        <title>An improved genome assembly and genetic linkage map for asparagus bean, Vigna unguiculata ssp. sesquipedialis.</title>
        <authorList>
            <person name="Xia Q."/>
            <person name="Zhang R."/>
            <person name="Dong Y."/>
        </authorList>
    </citation>
    <scope>NUCLEOTIDE SEQUENCE [LARGE SCALE GENOMIC DNA]</scope>
    <source>
        <tissue evidence="9">Leaf</tissue>
    </source>
</reference>
<dbReference type="InterPro" id="IPR000996">
    <property type="entry name" value="Clathrin_L-chain"/>
</dbReference>
<feature type="compositionally biased region" description="Low complexity" evidence="8">
    <location>
        <begin position="40"/>
        <end position="57"/>
    </location>
</feature>
<feature type="region of interest" description="Disordered" evidence="8">
    <location>
        <begin position="1"/>
        <end position="108"/>
    </location>
</feature>
<comment type="subcellular location">
    <subcellularLocation>
        <location evidence="2 7">Cytoplasmic vesicle membrane</location>
        <topology evidence="2 7">Peripheral membrane protein</topology>
        <orientation evidence="2 7">Cytoplasmic side</orientation>
    </subcellularLocation>
    <subcellularLocation>
        <location evidence="7">Membrane</location>
        <location evidence="7">Coated pit</location>
        <topology evidence="7">Peripheral membrane protein</topology>
        <orientation evidence="7">Cytoplasmic side</orientation>
    </subcellularLocation>
    <text evidence="7">Cytoplasmic face of coated pits and vesicles.</text>
</comment>
<evidence type="ECO:0000313" key="10">
    <source>
        <dbReference type="Proteomes" id="UP000501690"/>
    </source>
</evidence>
<feature type="compositionally biased region" description="Polar residues" evidence="8">
    <location>
        <begin position="284"/>
        <end position="294"/>
    </location>
</feature>
<keyword evidence="5 7" id="KW-0168">Coated pit</keyword>
<feature type="region of interest" description="Disordered" evidence="8">
    <location>
        <begin position="191"/>
        <end position="308"/>
    </location>
</feature>
<evidence type="ECO:0000313" key="9">
    <source>
        <dbReference type="EMBL" id="QCE09659.1"/>
    </source>
</evidence>
<dbReference type="EMBL" id="CP039354">
    <property type="protein sequence ID" value="QCE09659.1"/>
    <property type="molecule type" value="Genomic_DNA"/>
</dbReference>
<feature type="compositionally biased region" description="Basic and acidic residues" evidence="8">
    <location>
        <begin position="194"/>
        <end position="207"/>
    </location>
</feature>
<organism evidence="9 10">
    <name type="scientific">Vigna unguiculata</name>
    <name type="common">Cowpea</name>
    <dbReference type="NCBI Taxonomy" id="3917"/>
    <lineage>
        <taxon>Eukaryota</taxon>
        <taxon>Viridiplantae</taxon>
        <taxon>Streptophyta</taxon>
        <taxon>Embryophyta</taxon>
        <taxon>Tracheophyta</taxon>
        <taxon>Spermatophyta</taxon>
        <taxon>Magnoliopsida</taxon>
        <taxon>eudicotyledons</taxon>
        <taxon>Gunneridae</taxon>
        <taxon>Pentapetalae</taxon>
        <taxon>rosids</taxon>
        <taxon>fabids</taxon>
        <taxon>Fabales</taxon>
        <taxon>Fabaceae</taxon>
        <taxon>Papilionoideae</taxon>
        <taxon>50 kb inversion clade</taxon>
        <taxon>NPAAA clade</taxon>
        <taxon>indigoferoid/millettioid clade</taxon>
        <taxon>Phaseoleae</taxon>
        <taxon>Vigna</taxon>
    </lineage>
</organism>
<gene>
    <name evidence="9" type="ORF">DEO72_LG10g880</name>
</gene>
<evidence type="ECO:0000256" key="2">
    <source>
        <dbReference type="ARBA" id="ARBA00004180"/>
    </source>
</evidence>
<dbReference type="PANTHER" id="PTHR10639">
    <property type="entry name" value="CLATHRIN LIGHT CHAIN"/>
    <property type="match status" value="1"/>
</dbReference>
<dbReference type="GO" id="GO:0030130">
    <property type="term" value="C:clathrin coat of trans-Golgi network vesicle"/>
    <property type="evidence" value="ECO:0007669"/>
    <property type="project" value="InterPro"/>
</dbReference>
<dbReference type="Pfam" id="PF01086">
    <property type="entry name" value="Clathrin_lg_ch"/>
    <property type="match status" value="1"/>
</dbReference>
<keyword evidence="6 7" id="KW-0968">Cytoplasmic vesicle</keyword>
<dbReference type="GO" id="GO:0005198">
    <property type="term" value="F:structural molecule activity"/>
    <property type="evidence" value="ECO:0007669"/>
    <property type="project" value="InterPro"/>
</dbReference>
<keyword evidence="4 7" id="KW-0472">Membrane</keyword>
<dbReference type="GO" id="GO:0032050">
    <property type="term" value="F:clathrin heavy chain binding"/>
    <property type="evidence" value="ECO:0007669"/>
    <property type="project" value="TreeGrafter"/>
</dbReference>
<comment type="similarity">
    <text evidence="3 7">Belongs to the clathrin light chain family.</text>
</comment>
<keyword evidence="10" id="KW-1185">Reference proteome</keyword>
<proteinExistence type="inferred from homology"/>
<name>A0A4D6NAU6_VIGUN</name>